<comment type="caution">
    <text evidence="1">The sequence shown here is derived from an EMBL/GenBank/DDBJ whole genome shotgun (WGS) entry which is preliminary data.</text>
</comment>
<organism evidence="1 2">
    <name type="scientific">Solanum commersonii</name>
    <name type="common">Commerson's wild potato</name>
    <name type="synonym">Commerson's nightshade</name>
    <dbReference type="NCBI Taxonomy" id="4109"/>
    <lineage>
        <taxon>Eukaryota</taxon>
        <taxon>Viridiplantae</taxon>
        <taxon>Streptophyta</taxon>
        <taxon>Embryophyta</taxon>
        <taxon>Tracheophyta</taxon>
        <taxon>Spermatophyta</taxon>
        <taxon>Magnoliopsida</taxon>
        <taxon>eudicotyledons</taxon>
        <taxon>Gunneridae</taxon>
        <taxon>Pentapetalae</taxon>
        <taxon>asterids</taxon>
        <taxon>lamiids</taxon>
        <taxon>Solanales</taxon>
        <taxon>Solanaceae</taxon>
        <taxon>Solanoideae</taxon>
        <taxon>Solaneae</taxon>
        <taxon>Solanum</taxon>
    </lineage>
</organism>
<sequence>MEEFKGSEFSRDLIESWVTKNEEPVVKPFKFLEFWTKHPDFEKVIEENWKIDFVGNPFIEFQTNIKIK</sequence>
<evidence type="ECO:0000313" key="2">
    <source>
        <dbReference type="Proteomes" id="UP000824120"/>
    </source>
</evidence>
<dbReference type="EMBL" id="JACXVP010000001">
    <property type="protein sequence ID" value="KAG5631163.1"/>
    <property type="molecule type" value="Genomic_DNA"/>
</dbReference>
<dbReference type="Proteomes" id="UP000824120">
    <property type="component" value="Chromosome 1"/>
</dbReference>
<gene>
    <name evidence="1" type="ORF">H5410_002880</name>
</gene>
<proteinExistence type="predicted"/>
<dbReference type="OrthoDB" id="1742302at2759"/>
<keyword evidence="2" id="KW-1185">Reference proteome</keyword>
<evidence type="ECO:0000313" key="1">
    <source>
        <dbReference type="EMBL" id="KAG5631163.1"/>
    </source>
</evidence>
<reference evidence="1 2" key="1">
    <citation type="submission" date="2020-09" db="EMBL/GenBank/DDBJ databases">
        <title>De no assembly of potato wild relative species, Solanum commersonii.</title>
        <authorList>
            <person name="Cho K."/>
        </authorList>
    </citation>
    <scope>NUCLEOTIDE SEQUENCE [LARGE SCALE GENOMIC DNA]</scope>
    <source>
        <strain evidence="1">LZ3.2</strain>
        <tissue evidence="1">Leaf</tissue>
    </source>
</reference>
<accession>A0A9J6B3G5</accession>
<name>A0A9J6B3G5_SOLCO</name>
<protein>
    <submittedName>
        <fullName evidence="1">Uncharacterized protein</fullName>
    </submittedName>
</protein>
<dbReference type="AlphaFoldDB" id="A0A9J6B3G5"/>